<keyword evidence="18" id="KW-0594">Phospholipid biosynthesis</keyword>
<feature type="binding site" evidence="22">
    <location>
        <position position="33"/>
    </location>
    <ligand>
        <name>ATP</name>
        <dbReference type="ChEBI" id="CHEBI:30616"/>
    </ligand>
</feature>
<reference evidence="26" key="1">
    <citation type="submission" date="2019-02" db="EMBL/GenBank/DDBJ databases">
        <authorList>
            <person name="Gruber-Vodicka R. H."/>
            <person name="Seah K. B. B."/>
        </authorList>
    </citation>
    <scope>NUCLEOTIDE SEQUENCE</scope>
    <source>
        <strain evidence="25">BECK_DK161</strain>
        <strain evidence="26">BECK_DK47</strain>
    </source>
</reference>
<dbReference type="InterPro" id="IPR000829">
    <property type="entry name" value="DAGK"/>
</dbReference>
<dbReference type="InterPro" id="IPR033718">
    <property type="entry name" value="DAGK_prok"/>
</dbReference>
<comment type="subcellular location">
    <subcellularLocation>
        <location evidence="1 24">Cell inner membrane</location>
        <topology evidence="1 24">Multi-pass membrane protein</topology>
    </subcellularLocation>
</comment>
<dbReference type="CDD" id="cd14264">
    <property type="entry name" value="DAGK_IM"/>
    <property type="match status" value="1"/>
</dbReference>
<feature type="binding site" evidence="22">
    <location>
        <begin position="90"/>
        <end position="92"/>
    </location>
    <ligand>
        <name>ATP</name>
        <dbReference type="ChEBI" id="CHEBI:30616"/>
    </ligand>
</feature>
<accession>A0A450TEC5</accession>
<keyword evidence="12 24" id="KW-0418">Kinase</keyword>
<evidence type="ECO:0000256" key="4">
    <source>
        <dbReference type="ARBA" id="ARBA00017575"/>
    </source>
</evidence>
<evidence type="ECO:0000256" key="9">
    <source>
        <dbReference type="ARBA" id="ARBA00022692"/>
    </source>
</evidence>
<keyword evidence="17 24" id="KW-0472">Membrane</keyword>
<feature type="binding site" evidence="21">
    <location>
        <position position="74"/>
    </location>
    <ligand>
        <name>substrate</name>
    </ligand>
</feature>
<organism evidence="26">
    <name type="scientific">Candidatus Kentrum sp. DK</name>
    <dbReference type="NCBI Taxonomy" id="2126562"/>
    <lineage>
        <taxon>Bacteria</taxon>
        <taxon>Pseudomonadati</taxon>
        <taxon>Pseudomonadota</taxon>
        <taxon>Gammaproteobacteria</taxon>
        <taxon>Candidatus Kentrum</taxon>
    </lineage>
</organism>
<evidence type="ECO:0000256" key="3">
    <source>
        <dbReference type="ARBA" id="ARBA00012133"/>
    </source>
</evidence>
<dbReference type="GO" id="GO:0006654">
    <property type="term" value="P:phosphatidic acid biosynthetic process"/>
    <property type="evidence" value="ECO:0007669"/>
    <property type="project" value="InterPro"/>
</dbReference>
<evidence type="ECO:0000256" key="22">
    <source>
        <dbReference type="PIRSR" id="PIRSR600829-3"/>
    </source>
</evidence>
<dbReference type="EC" id="2.7.1.107" evidence="3 24"/>
<evidence type="ECO:0000256" key="20">
    <source>
        <dbReference type="PIRSR" id="PIRSR600829-1"/>
    </source>
</evidence>
<keyword evidence="9 24" id="KW-0812">Transmembrane</keyword>
<comment type="function">
    <text evidence="24">Catalyzes the ATP-dependent phosphorylation of sn-l,2-diacylglycerol (DAG) to phosphatidic acid. Involved in the recycling of diacylglycerol produced as a by-product during membrane-derived oligosaccharide (MDO) biosynthesis.</text>
</comment>
<comment type="similarity">
    <text evidence="2 24">Belongs to the bacterial diacylglycerol kinase family.</text>
</comment>
<evidence type="ECO:0000313" key="26">
    <source>
        <dbReference type="EMBL" id="VFJ65370.1"/>
    </source>
</evidence>
<feature type="binding site" evidence="21">
    <location>
        <position position="103"/>
    </location>
    <ligand>
        <name>substrate</name>
    </ligand>
</feature>
<dbReference type="PROSITE" id="PS01069">
    <property type="entry name" value="DAGK_PROKAR"/>
    <property type="match status" value="1"/>
</dbReference>
<evidence type="ECO:0000256" key="17">
    <source>
        <dbReference type="ARBA" id="ARBA00023136"/>
    </source>
</evidence>
<keyword evidence="6" id="KW-0444">Lipid biosynthesis</keyword>
<evidence type="ECO:0000256" key="13">
    <source>
        <dbReference type="ARBA" id="ARBA00022840"/>
    </source>
</evidence>
<feature type="binding site" evidence="22">
    <location>
        <position position="81"/>
    </location>
    <ligand>
        <name>ATP</name>
        <dbReference type="ChEBI" id="CHEBI:30616"/>
    </ligand>
</feature>
<keyword evidence="16 24" id="KW-0443">Lipid metabolism</keyword>
<dbReference type="PANTHER" id="PTHR34299:SF1">
    <property type="entry name" value="DIACYLGLYCEROL KINASE"/>
    <property type="match status" value="1"/>
</dbReference>
<dbReference type="GO" id="GO:0004143">
    <property type="term" value="F:ATP-dependent diacylglycerol kinase activity"/>
    <property type="evidence" value="ECO:0007669"/>
    <property type="project" value="UniProtKB-EC"/>
</dbReference>
<dbReference type="EMBL" id="CAADEY010000053">
    <property type="protein sequence ID" value="VFJ56405.1"/>
    <property type="molecule type" value="Genomic_DNA"/>
</dbReference>
<evidence type="ECO:0000256" key="16">
    <source>
        <dbReference type="ARBA" id="ARBA00023098"/>
    </source>
</evidence>
<evidence type="ECO:0000256" key="7">
    <source>
        <dbReference type="ARBA" id="ARBA00022519"/>
    </source>
</evidence>
<gene>
    <name evidence="26" type="ORF">BECKDK2373B_GA0170837_11493</name>
    <name evidence="25" type="ORF">BECKDK2373C_GA0170839_105322</name>
</gene>
<keyword evidence="10 23" id="KW-0479">Metal-binding</keyword>
<feature type="active site" description="Proton acceptor" evidence="20">
    <location>
        <position position="74"/>
    </location>
</feature>
<evidence type="ECO:0000256" key="14">
    <source>
        <dbReference type="ARBA" id="ARBA00022842"/>
    </source>
</evidence>
<feature type="binding site" evidence="23">
    <location>
        <position position="33"/>
    </location>
    <ligand>
        <name>a divalent metal cation</name>
        <dbReference type="ChEBI" id="CHEBI:60240"/>
    </ligand>
</feature>
<name>A0A450TEC5_9GAMM</name>
<evidence type="ECO:0000256" key="2">
    <source>
        <dbReference type="ARBA" id="ARBA00005967"/>
    </source>
</evidence>
<comment type="catalytic activity">
    <reaction evidence="24">
        <text>a 1,2-diacyl-sn-glycerol + ATP = a 1,2-diacyl-sn-glycero-3-phosphate + ADP + H(+)</text>
        <dbReference type="Rhea" id="RHEA:10272"/>
        <dbReference type="ChEBI" id="CHEBI:15378"/>
        <dbReference type="ChEBI" id="CHEBI:17815"/>
        <dbReference type="ChEBI" id="CHEBI:30616"/>
        <dbReference type="ChEBI" id="CHEBI:58608"/>
        <dbReference type="ChEBI" id="CHEBI:456216"/>
        <dbReference type="EC" id="2.7.1.107"/>
    </reaction>
</comment>
<keyword evidence="14 23" id="KW-0460">Magnesium</keyword>
<keyword evidence="19 24" id="KW-1208">Phospholipid metabolism</keyword>
<feature type="binding site" evidence="21">
    <location>
        <begin position="35"/>
        <end position="39"/>
    </location>
    <ligand>
        <name>substrate</name>
    </ligand>
</feature>
<evidence type="ECO:0000256" key="5">
    <source>
        <dbReference type="ARBA" id="ARBA00022475"/>
    </source>
</evidence>
<dbReference type="EMBL" id="CAADEX010000149">
    <property type="protein sequence ID" value="VFJ65370.1"/>
    <property type="molecule type" value="Genomic_DNA"/>
</dbReference>
<feature type="transmembrane region" description="Helical" evidence="24">
    <location>
        <begin position="104"/>
        <end position="126"/>
    </location>
</feature>
<evidence type="ECO:0000256" key="12">
    <source>
        <dbReference type="ARBA" id="ARBA00022777"/>
    </source>
</evidence>
<evidence type="ECO:0000256" key="8">
    <source>
        <dbReference type="ARBA" id="ARBA00022679"/>
    </source>
</evidence>
<evidence type="ECO:0000256" key="1">
    <source>
        <dbReference type="ARBA" id="ARBA00004429"/>
    </source>
</evidence>
<feature type="transmembrane region" description="Helical" evidence="24">
    <location>
        <begin position="62"/>
        <end position="84"/>
    </location>
</feature>
<evidence type="ECO:0000313" key="25">
    <source>
        <dbReference type="EMBL" id="VFJ56405.1"/>
    </source>
</evidence>
<keyword evidence="13 22" id="KW-0067">ATP-binding</keyword>
<feature type="binding site" evidence="22">
    <location>
        <begin position="99"/>
        <end position="100"/>
    </location>
    <ligand>
        <name>ATP</name>
        <dbReference type="ChEBI" id="CHEBI:30616"/>
    </ligand>
</feature>
<evidence type="ECO:0000256" key="6">
    <source>
        <dbReference type="ARBA" id="ARBA00022516"/>
    </source>
</evidence>
<dbReference type="GO" id="GO:0005524">
    <property type="term" value="F:ATP binding"/>
    <property type="evidence" value="ECO:0007669"/>
    <property type="project" value="UniProtKB-KW"/>
</dbReference>
<evidence type="ECO:0000256" key="19">
    <source>
        <dbReference type="ARBA" id="ARBA00023264"/>
    </source>
</evidence>
<feature type="binding site" evidence="22">
    <location>
        <position position="14"/>
    </location>
    <ligand>
        <name>ATP</name>
        <dbReference type="ChEBI" id="CHEBI:30616"/>
    </ligand>
</feature>
<evidence type="ECO:0000256" key="10">
    <source>
        <dbReference type="ARBA" id="ARBA00022723"/>
    </source>
</evidence>
<sequence>MMIEKPTPKTGIRRIWAALFHSLDGLRAVFAGEAAFRQELFLVVVATAALPFLPLSFTWKGILFLATAGVLVIELLNSAIESVVDLVSPEYHPLAGRAKDAGSAAVLLGILIAGVLWAMAIGVMLFPDILSAATS</sequence>
<evidence type="ECO:0000256" key="21">
    <source>
        <dbReference type="PIRSR" id="PIRSR600829-2"/>
    </source>
</evidence>
<dbReference type="PANTHER" id="PTHR34299">
    <property type="entry name" value="DIACYLGLYCEROL KINASE"/>
    <property type="match status" value="1"/>
</dbReference>
<keyword evidence="7 24" id="KW-0997">Cell inner membrane</keyword>
<proteinExistence type="inferred from homology"/>
<protein>
    <recommendedName>
        <fullName evidence="4 24">Diacylglycerol kinase</fullName>
        <ecNumber evidence="3 24">2.7.1.107</ecNumber>
    </recommendedName>
</protein>
<evidence type="ECO:0000256" key="23">
    <source>
        <dbReference type="PIRSR" id="PIRSR600829-4"/>
    </source>
</evidence>
<dbReference type="InterPro" id="IPR036945">
    <property type="entry name" value="DAGK_sf"/>
</dbReference>
<evidence type="ECO:0000256" key="15">
    <source>
        <dbReference type="ARBA" id="ARBA00022989"/>
    </source>
</evidence>
<dbReference type="Gene3D" id="1.10.287.3610">
    <property type="match status" value="1"/>
</dbReference>
<feature type="transmembrane region" description="Helical" evidence="24">
    <location>
        <begin position="41"/>
        <end position="57"/>
    </location>
</feature>
<evidence type="ECO:0000256" key="18">
    <source>
        <dbReference type="ARBA" id="ARBA00023209"/>
    </source>
</evidence>
<evidence type="ECO:0000256" key="24">
    <source>
        <dbReference type="RuleBase" id="RU363065"/>
    </source>
</evidence>
<comment type="cofactor">
    <cofactor evidence="23">
        <name>Mg(2+)</name>
        <dbReference type="ChEBI" id="CHEBI:18420"/>
    </cofactor>
    <text evidence="23">Mn(2+), Zn(2+), Cd(2+) and Co(2+) support activity to lesser extents.</text>
</comment>
<dbReference type="Pfam" id="PF01219">
    <property type="entry name" value="DAGK_prokar"/>
    <property type="match status" value="1"/>
</dbReference>
<evidence type="ECO:0000256" key="11">
    <source>
        <dbReference type="ARBA" id="ARBA00022741"/>
    </source>
</evidence>
<keyword evidence="5" id="KW-1003">Cell membrane</keyword>
<dbReference type="AlphaFoldDB" id="A0A450TEC5"/>
<dbReference type="GO" id="GO:0005886">
    <property type="term" value="C:plasma membrane"/>
    <property type="evidence" value="ECO:0007669"/>
    <property type="project" value="UniProtKB-SubCell"/>
</dbReference>
<keyword evidence="15 24" id="KW-1133">Transmembrane helix</keyword>
<keyword evidence="11 22" id="KW-0547">Nucleotide-binding</keyword>
<keyword evidence="8 24" id="KW-0808">Transferase</keyword>
<feature type="binding site" evidence="23">
    <location>
        <position position="81"/>
    </location>
    <ligand>
        <name>a divalent metal cation</name>
        <dbReference type="ChEBI" id="CHEBI:60240"/>
    </ligand>
</feature>
<feature type="binding site" evidence="21">
    <location>
        <position position="14"/>
    </location>
    <ligand>
        <name>substrate</name>
    </ligand>
</feature>
<dbReference type="GO" id="GO:0046872">
    <property type="term" value="F:metal ion binding"/>
    <property type="evidence" value="ECO:0007669"/>
    <property type="project" value="UniProtKB-KW"/>
</dbReference>